<dbReference type="Proteomes" id="UP000034805">
    <property type="component" value="Unassembled WGS sequence"/>
</dbReference>
<feature type="chain" id="PRO_5006144622" evidence="1">
    <location>
        <begin position="19"/>
        <end position="71"/>
    </location>
</feature>
<organism evidence="2 3">
    <name type="scientific">Scleropages formosus</name>
    <name type="common">Asian bonytongue</name>
    <name type="synonym">Osteoglossum formosum</name>
    <dbReference type="NCBI Taxonomy" id="113540"/>
    <lineage>
        <taxon>Eukaryota</taxon>
        <taxon>Metazoa</taxon>
        <taxon>Chordata</taxon>
        <taxon>Craniata</taxon>
        <taxon>Vertebrata</taxon>
        <taxon>Euteleostomi</taxon>
        <taxon>Actinopterygii</taxon>
        <taxon>Neopterygii</taxon>
        <taxon>Teleostei</taxon>
        <taxon>Osteoglossocephala</taxon>
        <taxon>Osteoglossomorpha</taxon>
        <taxon>Osteoglossiformes</taxon>
        <taxon>Osteoglossidae</taxon>
        <taxon>Scleropages</taxon>
    </lineage>
</organism>
<gene>
    <name evidence="2" type="ORF">Z043_116698</name>
</gene>
<feature type="signal peptide" evidence="1">
    <location>
        <begin position="1"/>
        <end position="18"/>
    </location>
</feature>
<evidence type="ECO:0000313" key="2">
    <source>
        <dbReference type="EMBL" id="KPP64922.1"/>
    </source>
</evidence>
<proteinExistence type="predicted"/>
<reference evidence="2 3" key="1">
    <citation type="submission" date="2015-08" db="EMBL/GenBank/DDBJ databases">
        <title>The genome of the Asian arowana (Scleropages formosus).</title>
        <authorList>
            <person name="Tan M.H."/>
            <person name="Gan H.M."/>
            <person name="Croft L.J."/>
            <person name="Austin C.M."/>
        </authorList>
    </citation>
    <scope>NUCLEOTIDE SEQUENCE [LARGE SCALE GENOMIC DNA]</scope>
    <source>
        <strain evidence="2">Aro1</strain>
    </source>
</reference>
<keyword evidence="1" id="KW-0732">Signal</keyword>
<evidence type="ECO:0000256" key="1">
    <source>
        <dbReference type="SAM" id="SignalP"/>
    </source>
</evidence>
<comment type="caution">
    <text evidence="2">The sequence shown here is derived from an EMBL/GenBank/DDBJ whole genome shotgun (WGS) entry which is preliminary data.</text>
</comment>
<sequence>MSCLLAVWLAVVLSGIQAVDRSNFKTCIQSSFCKRMRDVVPGHSPYRALLETLELSNTRLTLQLINDNNKV</sequence>
<accession>A0A0P7WML5</accession>
<protein>
    <submittedName>
        <fullName evidence="2">Uncharacterized protein</fullName>
    </submittedName>
</protein>
<dbReference type="AlphaFoldDB" id="A0A0P7WML5"/>
<evidence type="ECO:0000313" key="3">
    <source>
        <dbReference type="Proteomes" id="UP000034805"/>
    </source>
</evidence>
<name>A0A0P7WML5_SCLFO</name>
<dbReference type="EMBL" id="JARO02006676">
    <property type="protein sequence ID" value="KPP64922.1"/>
    <property type="molecule type" value="Genomic_DNA"/>
</dbReference>